<sequence>MARASTGLLCCRTPTPAPRNPHAHVAAAILGNFTITHSIGYPTFYMPGALAACEDSCDKLPEEPVCDKYDNWYRTSCHAQRRGALDQLFTGGDGPSTVPIGKWLFVLDTAATYTYPQAQAACSRRGMELAPLTLKESTEALSRLCEPRGMDCWYGDRPGASWCPMYDTSVRGGVTAKSCTSSRAFAVCAVRQSGAQQQQQQQEKKKEQQDKKQDKKEQGKKKEQQGKKQDKKEQGKKKEHQGKKKE</sequence>
<accession>D8TVE9</accession>
<protein>
    <recommendedName>
        <fullName evidence="4">C-type lectin domain-containing protein</fullName>
    </recommendedName>
</protein>
<dbReference type="InParanoid" id="D8TVE9"/>
<dbReference type="RefSeq" id="XP_002950364.1">
    <property type="nucleotide sequence ID" value="XM_002950318.1"/>
</dbReference>
<feature type="region of interest" description="Disordered" evidence="1">
    <location>
        <begin position="192"/>
        <end position="246"/>
    </location>
</feature>
<keyword evidence="3" id="KW-1185">Reference proteome</keyword>
<reference evidence="2 3" key="1">
    <citation type="journal article" date="2010" name="Science">
        <title>Genomic analysis of organismal complexity in the multicellular green alga Volvox carteri.</title>
        <authorList>
            <person name="Prochnik S.E."/>
            <person name="Umen J."/>
            <person name="Nedelcu A.M."/>
            <person name="Hallmann A."/>
            <person name="Miller S.M."/>
            <person name="Nishii I."/>
            <person name="Ferris P."/>
            <person name="Kuo A."/>
            <person name="Mitros T."/>
            <person name="Fritz-Laylin L.K."/>
            <person name="Hellsten U."/>
            <person name="Chapman J."/>
            <person name="Simakov O."/>
            <person name="Rensing S.A."/>
            <person name="Terry A."/>
            <person name="Pangilinan J."/>
            <person name="Kapitonov V."/>
            <person name="Jurka J."/>
            <person name="Salamov A."/>
            <person name="Shapiro H."/>
            <person name="Schmutz J."/>
            <person name="Grimwood J."/>
            <person name="Lindquist E."/>
            <person name="Lucas S."/>
            <person name="Grigoriev I.V."/>
            <person name="Schmitt R."/>
            <person name="Kirk D."/>
            <person name="Rokhsar D.S."/>
        </authorList>
    </citation>
    <scope>NUCLEOTIDE SEQUENCE [LARGE SCALE GENOMIC DNA]</scope>
    <source>
        <strain evidence="3">f. Nagariensis / Eve</strain>
    </source>
</reference>
<dbReference type="GeneID" id="9619909"/>
<dbReference type="KEGG" id="vcn:VOLCADRAFT_90673"/>
<evidence type="ECO:0000313" key="3">
    <source>
        <dbReference type="Proteomes" id="UP000001058"/>
    </source>
</evidence>
<dbReference type="Proteomes" id="UP000001058">
    <property type="component" value="Unassembled WGS sequence"/>
</dbReference>
<dbReference type="EMBL" id="GL378339">
    <property type="protein sequence ID" value="EFJ48565.1"/>
    <property type="molecule type" value="Genomic_DNA"/>
</dbReference>
<feature type="compositionally biased region" description="Basic and acidic residues" evidence="1">
    <location>
        <begin position="202"/>
        <end position="233"/>
    </location>
</feature>
<evidence type="ECO:0000313" key="2">
    <source>
        <dbReference type="EMBL" id="EFJ48565.1"/>
    </source>
</evidence>
<evidence type="ECO:0008006" key="4">
    <source>
        <dbReference type="Google" id="ProtNLM"/>
    </source>
</evidence>
<organism evidence="3">
    <name type="scientific">Volvox carteri f. nagariensis</name>
    <dbReference type="NCBI Taxonomy" id="3068"/>
    <lineage>
        <taxon>Eukaryota</taxon>
        <taxon>Viridiplantae</taxon>
        <taxon>Chlorophyta</taxon>
        <taxon>core chlorophytes</taxon>
        <taxon>Chlorophyceae</taxon>
        <taxon>CS clade</taxon>
        <taxon>Chlamydomonadales</taxon>
        <taxon>Volvocaceae</taxon>
        <taxon>Volvox</taxon>
    </lineage>
</organism>
<proteinExistence type="predicted"/>
<feature type="compositionally biased region" description="Basic residues" evidence="1">
    <location>
        <begin position="234"/>
        <end position="246"/>
    </location>
</feature>
<name>D8TVE9_VOLCA</name>
<gene>
    <name evidence="2" type="ORF">VOLCADRAFT_90673</name>
</gene>
<evidence type="ECO:0000256" key="1">
    <source>
        <dbReference type="SAM" id="MobiDB-lite"/>
    </source>
</evidence>
<dbReference type="AlphaFoldDB" id="D8TVE9"/>